<dbReference type="Gene3D" id="2.40.50.140">
    <property type="entry name" value="Nucleic acid-binding proteins"/>
    <property type="match status" value="1"/>
</dbReference>
<sequence length="214" mass="23863">MDTEGYQLCNVLAVSVAVKLRTKAEQGRFDGVWLPSLDPRTSNSETCLDQASVTERSDLLGSSEDDNGQLVVEPAVCSALSQRSACNGIIQHITRLYSNEQPTKIEKTLNEVTLLGRVGGEPQKRGTEEHPVVIFSLATHTNYKYDTGEFMQRTDWHRVCIFKPSLRDTVYNYLKKGQRVYVAGRLTYGEVKDEAGNPRPTTAVVADDVIFFQS</sequence>
<accession>A0ABN7P132</accession>
<proteinExistence type="inferred from homology"/>
<dbReference type="PANTHER" id="PTHR10302">
    <property type="entry name" value="SINGLE-STRANDED DNA-BINDING PROTEIN"/>
    <property type="match status" value="1"/>
</dbReference>
<comment type="caution">
    <text evidence="3">The sequence shown here is derived from an EMBL/GenBank/DDBJ whole genome shotgun (WGS) entry which is preliminary data.</text>
</comment>
<organism evidence="3 4">
    <name type="scientific">Timema podura</name>
    <name type="common">Walking stick</name>
    <dbReference type="NCBI Taxonomy" id="61482"/>
    <lineage>
        <taxon>Eukaryota</taxon>
        <taxon>Metazoa</taxon>
        <taxon>Ecdysozoa</taxon>
        <taxon>Arthropoda</taxon>
        <taxon>Hexapoda</taxon>
        <taxon>Insecta</taxon>
        <taxon>Pterygota</taxon>
        <taxon>Neoptera</taxon>
        <taxon>Polyneoptera</taxon>
        <taxon>Phasmatodea</taxon>
        <taxon>Timematodea</taxon>
        <taxon>Timematoidea</taxon>
        <taxon>Timematidae</taxon>
        <taxon>Timema</taxon>
    </lineage>
</organism>
<dbReference type="Proteomes" id="UP001153148">
    <property type="component" value="Unassembled WGS sequence"/>
</dbReference>
<dbReference type="NCBIfam" id="TIGR00621">
    <property type="entry name" value="ssb"/>
    <property type="match status" value="1"/>
</dbReference>
<keyword evidence="1 2" id="KW-0238">DNA-binding</keyword>
<protein>
    <recommendedName>
        <fullName evidence="5">Single-stranded DNA-binding protein, mitochondrial</fullName>
    </recommendedName>
</protein>
<reference evidence="3" key="1">
    <citation type="submission" date="2021-03" db="EMBL/GenBank/DDBJ databases">
        <authorList>
            <person name="Tran Van P."/>
        </authorList>
    </citation>
    <scope>NUCLEOTIDE SEQUENCE</scope>
</reference>
<name>A0ABN7P132_TIMPD</name>
<evidence type="ECO:0000313" key="3">
    <source>
        <dbReference type="EMBL" id="CAG2059126.1"/>
    </source>
</evidence>
<evidence type="ECO:0000313" key="4">
    <source>
        <dbReference type="Proteomes" id="UP001153148"/>
    </source>
</evidence>
<evidence type="ECO:0008006" key="5">
    <source>
        <dbReference type="Google" id="ProtNLM"/>
    </source>
</evidence>
<dbReference type="HAMAP" id="MF_00984">
    <property type="entry name" value="SSB"/>
    <property type="match status" value="1"/>
</dbReference>
<dbReference type="PANTHER" id="PTHR10302:SF0">
    <property type="entry name" value="SINGLE-STRANDED DNA-BINDING PROTEIN, MITOCHONDRIAL"/>
    <property type="match status" value="1"/>
</dbReference>
<dbReference type="PROSITE" id="PS50935">
    <property type="entry name" value="SSB"/>
    <property type="match status" value="1"/>
</dbReference>
<dbReference type="InterPro" id="IPR011344">
    <property type="entry name" value="ssDNA-bd"/>
</dbReference>
<keyword evidence="4" id="KW-1185">Reference proteome</keyword>
<dbReference type="CDD" id="cd04496">
    <property type="entry name" value="SSB_OBF"/>
    <property type="match status" value="1"/>
</dbReference>
<dbReference type="Pfam" id="PF00436">
    <property type="entry name" value="SSB"/>
    <property type="match status" value="1"/>
</dbReference>
<dbReference type="InterPro" id="IPR012340">
    <property type="entry name" value="NA-bd_OB-fold"/>
</dbReference>
<evidence type="ECO:0000256" key="1">
    <source>
        <dbReference type="ARBA" id="ARBA00023125"/>
    </source>
</evidence>
<dbReference type="EMBL" id="CAJPIN010008769">
    <property type="protein sequence ID" value="CAG2059126.1"/>
    <property type="molecule type" value="Genomic_DNA"/>
</dbReference>
<dbReference type="SUPFAM" id="SSF50249">
    <property type="entry name" value="Nucleic acid-binding proteins"/>
    <property type="match status" value="1"/>
</dbReference>
<dbReference type="InterPro" id="IPR000424">
    <property type="entry name" value="Primosome_PriB/ssb"/>
</dbReference>
<gene>
    <name evidence="3" type="ORF">TPAB3V08_LOCUS6092</name>
</gene>
<evidence type="ECO:0000256" key="2">
    <source>
        <dbReference type="PROSITE-ProRule" id="PRU00252"/>
    </source>
</evidence>